<dbReference type="FunFam" id="2.30.29.30:FF:000025">
    <property type="entry name" value="Phosphoinositide phospholipase C"/>
    <property type="match status" value="1"/>
</dbReference>
<feature type="compositionally biased region" description="Low complexity" evidence="10">
    <location>
        <begin position="16"/>
        <end position="27"/>
    </location>
</feature>
<dbReference type="STRING" id="947166.A0A1D1VAT0"/>
<dbReference type="EC" id="3.1.4.11" evidence="3 9"/>
<evidence type="ECO:0000256" key="7">
    <source>
        <dbReference type="ARBA" id="ARBA00023098"/>
    </source>
</evidence>
<evidence type="ECO:0000256" key="1">
    <source>
        <dbReference type="ARBA" id="ARBA00001195"/>
    </source>
</evidence>
<evidence type="ECO:0000313" key="12">
    <source>
        <dbReference type="EMBL" id="GAU97925.1"/>
    </source>
</evidence>
<dbReference type="SUPFAM" id="SSF51695">
    <property type="entry name" value="PLC-like phosphodiesterases"/>
    <property type="match status" value="1"/>
</dbReference>
<sequence length="631" mass="71454">MKSKQEDSPDSQRPKSAMAASSRAVSRQISGSNGAALDRNGTVGSKLDGGSVSMPPSDEKETKAVMARRSSIIRDPSERRNRIKKTVSFTSNPNSRKIITVADCIAYMIAGCRMVKVRSNSRQYWRTFTLDPDKSAVRWTPTSKKPDQAKVLISSMKEVLIGKKTDVFRGRDASECLEECCFSIVYGDQGETLDLMAKDADETNAWVTGLMSLMGAADLIETMFHGHPDERNGWLTSCFRRKIAMSTITKEHHLSDEQVVELISELCPTFSSQKIRHRLKESLWKSSGGESPRAITQVDEELFLELYKEVTTRPEIYHLLIRHSNKEYMTTEDLVSFLEVEQGMVDVSHKYAATVIEEFEPGEPARTNNHLHIEGLTRFLISDTCDIFDMEQRTVCQDMNQPLSHYFIASSHNTYLVEDQLKGPSSVEGYVQALANGARFVEIDLWDGDNNDPVVYHGHTLTSKLPFRRVMEAVKAYAFERSPYPLILSIEMHCSMQQQAVVVELLHECLGPFLWQAPSDGEPGQDLPSPETLRNKILILGRKLPPSKSRTVEDSGEITEEDESAESLKFRNHQRTGSIKKIRLSKGFSDLVSCQYYRFQSFQKSRSQGMWCLDYPLEQILLDTMHRSFVQ</sequence>
<organism evidence="12 13">
    <name type="scientific">Ramazzottius varieornatus</name>
    <name type="common">Water bear</name>
    <name type="synonym">Tardigrade</name>
    <dbReference type="NCBI Taxonomy" id="947166"/>
    <lineage>
        <taxon>Eukaryota</taxon>
        <taxon>Metazoa</taxon>
        <taxon>Ecdysozoa</taxon>
        <taxon>Tardigrada</taxon>
        <taxon>Eutardigrada</taxon>
        <taxon>Parachela</taxon>
        <taxon>Hypsibioidea</taxon>
        <taxon>Ramazzottiidae</taxon>
        <taxon>Ramazzottius</taxon>
    </lineage>
</organism>
<dbReference type="AlphaFoldDB" id="A0A1D1VAT0"/>
<dbReference type="OrthoDB" id="269822at2759"/>
<keyword evidence="7 9" id="KW-0443">Lipid metabolism</keyword>
<dbReference type="FunFam" id="3.20.20.190:FF:000084">
    <property type="match status" value="1"/>
</dbReference>
<dbReference type="GO" id="GO:0032228">
    <property type="term" value="P:regulation of synaptic transmission, GABAergic"/>
    <property type="evidence" value="ECO:0007669"/>
    <property type="project" value="TreeGrafter"/>
</dbReference>
<feature type="compositionally biased region" description="Acidic residues" evidence="10">
    <location>
        <begin position="554"/>
        <end position="565"/>
    </location>
</feature>
<dbReference type="PROSITE" id="PS50007">
    <property type="entry name" value="PIPLC_X_DOMAIN"/>
    <property type="match status" value="1"/>
</dbReference>
<dbReference type="GO" id="GO:0007214">
    <property type="term" value="P:gamma-aminobutyric acid signaling pathway"/>
    <property type="evidence" value="ECO:0007669"/>
    <property type="project" value="TreeGrafter"/>
</dbReference>
<proteinExistence type="predicted"/>
<dbReference type="Pfam" id="PF09279">
    <property type="entry name" value="EF-hand_like"/>
    <property type="match status" value="1"/>
</dbReference>
<dbReference type="SUPFAM" id="SSF50729">
    <property type="entry name" value="PH domain-like"/>
    <property type="match status" value="1"/>
</dbReference>
<keyword evidence="13" id="KW-1185">Reference proteome</keyword>
<dbReference type="PRINTS" id="PR00390">
    <property type="entry name" value="PHPHLIPASEC"/>
</dbReference>
<evidence type="ECO:0000256" key="8">
    <source>
        <dbReference type="ARBA" id="ARBA00023224"/>
    </source>
</evidence>
<dbReference type="Pfam" id="PF00388">
    <property type="entry name" value="PI-PLC-X"/>
    <property type="match status" value="1"/>
</dbReference>
<dbReference type="GO" id="GO:0016042">
    <property type="term" value="P:lipid catabolic process"/>
    <property type="evidence" value="ECO:0007669"/>
    <property type="project" value="UniProtKB-KW"/>
</dbReference>
<feature type="domain" description="PH" evidence="11">
    <location>
        <begin position="181"/>
        <end position="215"/>
    </location>
</feature>
<comment type="catalytic activity">
    <reaction evidence="1 9">
        <text>a 1,2-diacyl-sn-glycero-3-phospho-(1D-myo-inositol-4,5-bisphosphate) + H2O = 1D-myo-inositol 1,4,5-trisphosphate + a 1,2-diacyl-sn-glycerol + H(+)</text>
        <dbReference type="Rhea" id="RHEA:33179"/>
        <dbReference type="ChEBI" id="CHEBI:15377"/>
        <dbReference type="ChEBI" id="CHEBI:15378"/>
        <dbReference type="ChEBI" id="CHEBI:17815"/>
        <dbReference type="ChEBI" id="CHEBI:58456"/>
        <dbReference type="ChEBI" id="CHEBI:203600"/>
        <dbReference type="EC" id="3.1.4.11"/>
    </reaction>
</comment>
<evidence type="ECO:0000313" key="13">
    <source>
        <dbReference type="Proteomes" id="UP000186922"/>
    </source>
</evidence>
<reference evidence="12 13" key="1">
    <citation type="journal article" date="2016" name="Nat. Commun.">
        <title>Extremotolerant tardigrade genome and improved radiotolerance of human cultured cells by tardigrade-unique protein.</title>
        <authorList>
            <person name="Hashimoto T."/>
            <person name="Horikawa D.D."/>
            <person name="Saito Y."/>
            <person name="Kuwahara H."/>
            <person name="Kozuka-Hata H."/>
            <person name="Shin-I T."/>
            <person name="Minakuchi Y."/>
            <person name="Ohishi K."/>
            <person name="Motoyama A."/>
            <person name="Aizu T."/>
            <person name="Enomoto A."/>
            <person name="Kondo K."/>
            <person name="Tanaka S."/>
            <person name="Hara Y."/>
            <person name="Koshikawa S."/>
            <person name="Sagara H."/>
            <person name="Miura T."/>
            <person name="Yokobori S."/>
            <person name="Miyagawa K."/>
            <person name="Suzuki Y."/>
            <person name="Kubo T."/>
            <person name="Oyama M."/>
            <person name="Kohara Y."/>
            <person name="Fujiyama A."/>
            <person name="Arakawa K."/>
            <person name="Katayama T."/>
            <person name="Toyoda A."/>
            <person name="Kunieda T."/>
        </authorList>
    </citation>
    <scope>NUCLEOTIDE SEQUENCE [LARGE SCALE GENOMIC DNA]</scope>
    <source>
        <strain evidence="12 13">YOKOZUNA-1</strain>
    </source>
</reference>
<keyword evidence="6 9" id="KW-0442">Lipid degradation</keyword>
<protein>
    <recommendedName>
        <fullName evidence="3 9">Phosphoinositide phospholipase C</fullName>
        <ecNumber evidence="3 9">3.1.4.11</ecNumber>
    </recommendedName>
</protein>
<evidence type="ECO:0000256" key="5">
    <source>
        <dbReference type="ARBA" id="ARBA00022801"/>
    </source>
</evidence>
<name>A0A1D1VAT0_RAMVA</name>
<dbReference type="CDD" id="cd08558">
    <property type="entry name" value="PI-PLCc_eukaryota"/>
    <property type="match status" value="1"/>
</dbReference>
<dbReference type="PROSITE" id="PS50003">
    <property type="entry name" value="PH_DOMAIN"/>
    <property type="match status" value="1"/>
</dbReference>
<dbReference type="InterPro" id="IPR001192">
    <property type="entry name" value="PI-PLC_fam"/>
</dbReference>
<evidence type="ECO:0000256" key="9">
    <source>
        <dbReference type="RuleBase" id="RU361133"/>
    </source>
</evidence>
<dbReference type="InterPro" id="IPR011993">
    <property type="entry name" value="PH-like_dom_sf"/>
</dbReference>
<comment type="subcellular location">
    <subcellularLocation>
        <location evidence="2">Cytoplasm</location>
    </subcellularLocation>
</comment>
<dbReference type="InterPro" id="IPR015359">
    <property type="entry name" value="PLC_EF-hand-like"/>
</dbReference>
<dbReference type="FunFam" id="1.10.238.10:FF:000005">
    <property type="entry name" value="Phosphoinositide phospholipase C"/>
    <property type="match status" value="1"/>
</dbReference>
<dbReference type="GO" id="GO:0004435">
    <property type="term" value="F:phosphatidylinositol-4,5-bisphosphate phospholipase C activity"/>
    <property type="evidence" value="ECO:0007669"/>
    <property type="project" value="UniProtKB-EC"/>
</dbReference>
<gene>
    <name evidence="12" type="primary">RvY_09143</name>
    <name evidence="12" type="synonym">RvY_09143.2</name>
    <name evidence="12" type="ORF">RvY_09143-2</name>
</gene>
<evidence type="ECO:0000256" key="10">
    <source>
        <dbReference type="SAM" id="MobiDB-lite"/>
    </source>
</evidence>
<dbReference type="GO" id="GO:0048015">
    <property type="term" value="P:phosphatidylinositol-mediated signaling"/>
    <property type="evidence" value="ECO:0007669"/>
    <property type="project" value="TreeGrafter"/>
</dbReference>
<dbReference type="Pfam" id="PF16457">
    <property type="entry name" value="PH_12"/>
    <property type="match status" value="1"/>
</dbReference>
<keyword evidence="8" id="KW-0807">Transducer</keyword>
<dbReference type="InterPro" id="IPR017946">
    <property type="entry name" value="PLC-like_Pdiesterase_TIM-brl"/>
</dbReference>
<evidence type="ECO:0000256" key="2">
    <source>
        <dbReference type="ARBA" id="ARBA00004496"/>
    </source>
</evidence>
<dbReference type="InterPro" id="IPR011992">
    <property type="entry name" value="EF-hand-dom_pair"/>
</dbReference>
<evidence type="ECO:0000259" key="11">
    <source>
        <dbReference type="PROSITE" id="PS50003"/>
    </source>
</evidence>
<dbReference type="Gene3D" id="2.30.29.30">
    <property type="entry name" value="Pleckstrin-homology domain (PH domain)/Phosphotyrosine-binding domain (PTB)"/>
    <property type="match status" value="1"/>
</dbReference>
<evidence type="ECO:0000256" key="4">
    <source>
        <dbReference type="ARBA" id="ARBA00022490"/>
    </source>
</evidence>
<dbReference type="GO" id="GO:0046488">
    <property type="term" value="P:phosphatidylinositol metabolic process"/>
    <property type="evidence" value="ECO:0007669"/>
    <property type="project" value="TreeGrafter"/>
</dbReference>
<dbReference type="PANTHER" id="PTHR10336:SF196">
    <property type="entry name" value="PHOSPHOINOSITIDE PHOSPHOLIPASE C"/>
    <property type="match status" value="1"/>
</dbReference>
<dbReference type="EMBL" id="BDGG01000004">
    <property type="protein sequence ID" value="GAU97925.1"/>
    <property type="molecule type" value="Genomic_DNA"/>
</dbReference>
<dbReference type="Proteomes" id="UP000186922">
    <property type="component" value="Unassembled WGS sequence"/>
</dbReference>
<accession>A0A1D1VAT0</accession>
<dbReference type="Gene3D" id="3.20.20.190">
    <property type="entry name" value="Phosphatidylinositol (PI) phosphodiesterase"/>
    <property type="match status" value="1"/>
</dbReference>
<evidence type="ECO:0000256" key="6">
    <source>
        <dbReference type="ARBA" id="ARBA00022963"/>
    </source>
</evidence>
<keyword evidence="5 9" id="KW-0378">Hydrolase</keyword>
<dbReference type="SUPFAM" id="SSF47473">
    <property type="entry name" value="EF-hand"/>
    <property type="match status" value="1"/>
</dbReference>
<keyword evidence="4" id="KW-0963">Cytoplasm</keyword>
<dbReference type="GO" id="GO:0051209">
    <property type="term" value="P:release of sequestered calcium ion into cytosol"/>
    <property type="evidence" value="ECO:0007669"/>
    <property type="project" value="TreeGrafter"/>
</dbReference>
<comment type="caution">
    <text evidence="12">The sequence shown here is derived from an EMBL/GenBank/DDBJ whole genome shotgun (WGS) entry which is preliminary data.</text>
</comment>
<feature type="compositionally biased region" description="Basic and acidic residues" evidence="10">
    <location>
        <begin position="1"/>
        <end position="13"/>
    </location>
</feature>
<dbReference type="SMART" id="SM00148">
    <property type="entry name" value="PLCXc"/>
    <property type="match status" value="1"/>
</dbReference>
<evidence type="ECO:0000256" key="3">
    <source>
        <dbReference type="ARBA" id="ARBA00012368"/>
    </source>
</evidence>
<dbReference type="InterPro" id="IPR001849">
    <property type="entry name" value="PH_domain"/>
</dbReference>
<dbReference type="PANTHER" id="PTHR10336">
    <property type="entry name" value="PHOSPHOINOSITIDE-SPECIFIC PHOSPHOLIPASE C FAMILY PROTEIN"/>
    <property type="match status" value="1"/>
</dbReference>
<dbReference type="InterPro" id="IPR000909">
    <property type="entry name" value="PLipase_C_PInositol-sp_X_dom"/>
</dbReference>
<feature type="region of interest" description="Disordered" evidence="10">
    <location>
        <begin position="546"/>
        <end position="565"/>
    </location>
</feature>
<dbReference type="GO" id="GO:0005737">
    <property type="term" value="C:cytoplasm"/>
    <property type="evidence" value="ECO:0007669"/>
    <property type="project" value="UniProtKB-SubCell"/>
</dbReference>
<feature type="region of interest" description="Disordered" evidence="10">
    <location>
        <begin position="1"/>
        <end position="79"/>
    </location>
</feature>
<dbReference type="Gene3D" id="1.10.238.10">
    <property type="entry name" value="EF-hand"/>
    <property type="match status" value="1"/>
</dbReference>